<keyword evidence="3" id="KW-1185">Reference proteome</keyword>
<dbReference type="Gene3D" id="1.10.510.10">
    <property type="entry name" value="Transferase(Phosphotransferase) domain 1"/>
    <property type="match status" value="1"/>
</dbReference>
<feature type="domain" description="Fungal-type protein kinase" evidence="1">
    <location>
        <begin position="34"/>
        <end position="167"/>
    </location>
</feature>
<accession>A0A166TFF5</accession>
<dbReference type="Pfam" id="PF17667">
    <property type="entry name" value="Pkinase_fungal"/>
    <property type="match status" value="1"/>
</dbReference>
<evidence type="ECO:0000313" key="2">
    <source>
        <dbReference type="EMBL" id="KZP30562.1"/>
    </source>
</evidence>
<dbReference type="AlphaFoldDB" id="A0A166TFF5"/>
<dbReference type="InterPro" id="IPR040976">
    <property type="entry name" value="Pkinase_fungal"/>
</dbReference>
<dbReference type="PANTHER" id="PTHR38248">
    <property type="entry name" value="FUNK1 6"/>
    <property type="match status" value="1"/>
</dbReference>
<dbReference type="Proteomes" id="UP000076532">
    <property type="component" value="Unassembled WGS sequence"/>
</dbReference>
<sequence length="260" mass="29514">MTTFADTCQSSFVRGTRRSARLPSSKKCWAFARSEEEKKQARCGPRTPRLLMFKELDGIETLSSGELLKAFADIVDCHYSLWIGGIKHCDISPGNLMWDSVEKSGVLNDYDLSRNSVPHSRNLRRTGTIPFLSLDLLEQNLNFRPGGVEPTYNHDCDSLKWVFLYICCVEKSGKICRWLTADMETSLDIRTAYLFSLRPFQGGRKHATLSQHGQTVYWLLQDARLAVLNHDRAFNRGTGPEVYVGDTDFELYSALKSSIQ</sequence>
<dbReference type="STRING" id="436010.A0A166TFF5"/>
<reference evidence="2 3" key="1">
    <citation type="journal article" date="2016" name="Mol. Biol. Evol.">
        <title>Comparative Genomics of Early-Diverging Mushroom-Forming Fungi Provides Insights into the Origins of Lignocellulose Decay Capabilities.</title>
        <authorList>
            <person name="Nagy L.G."/>
            <person name="Riley R."/>
            <person name="Tritt A."/>
            <person name="Adam C."/>
            <person name="Daum C."/>
            <person name="Floudas D."/>
            <person name="Sun H."/>
            <person name="Yadav J.S."/>
            <person name="Pangilinan J."/>
            <person name="Larsson K.H."/>
            <person name="Matsuura K."/>
            <person name="Barry K."/>
            <person name="Labutti K."/>
            <person name="Kuo R."/>
            <person name="Ohm R.A."/>
            <person name="Bhattacharya S.S."/>
            <person name="Shirouzu T."/>
            <person name="Yoshinaga Y."/>
            <person name="Martin F.M."/>
            <person name="Grigoriev I.V."/>
            <person name="Hibbett D.S."/>
        </authorList>
    </citation>
    <scope>NUCLEOTIDE SEQUENCE [LARGE SCALE GENOMIC DNA]</scope>
    <source>
        <strain evidence="2 3">CBS 109695</strain>
    </source>
</reference>
<evidence type="ECO:0000313" key="3">
    <source>
        <dbReference type="Proteomes" id="UP000076532"/>
    </source>
</evidence>
<dbReference type="PANTHER" id="PTHR38248:SF2">
    <property type="entry name" value="FUNK1 11"/>
    <property type="match status" value="1"/>
</dbReference>
<dbReference type="SUPFAM" id="SSF56112">
    <property type="entry name" value="Protein kinase-like (PK-like)"/>
    <property type="match status" value="1"/>
</dbReference>
<gene>
    <name evidence="2" type="ORF">FIBSPDRAFT_1038215</name>
</gene>
<protein>
    <recommendedName>
        <fullName evidence="1">Fungal-type protein kinase domain-containing protein</fullName>
    </recommendedName>
</protein>
<name>A0A166TFF5_9AGAM</name>
<evidence type="ECO:0000259" key="1">
    <source>
        <dbReference type="Pfam" id="PF17667"/>
    </source>
</evidence>
<dbReference type="OrthoDB" id="5584477at2759"/>
<proteinExistence type="predicted"/>
<organism evidence="2 3">
    <name type="scientific">Athelia psychrophila</name>
    <dbReference type="NCBI Taxonomy" id="1759441"/>
    <lineage>
        <taxon>Eukaryota</taxon>
        <taxon>Fungi</taxon>
        <taxon>Dikarya</taxon>
        <taxon>Basidiomycota</taxon>
        <taxon>Agaricomycotina</taxon>
        <taxon>Agaricomycetes</taxon>
        <taxon>Agaricomycetidae</taxon>
        <taxon>Atheliales</taxon>
        <taxon>Atheliaceae</taxon>
        <taxon>Athelia</taxon>
    </lineage>
</organism>
<dbReference type="InterPro" id="IPR011009">
    <property type="entry name" value="Kinase-like_dom_sf"/>
</dbReference>
<dbReference type="EMBL" id="KV417493">
    <property type="protein sequence ID" value="KZP30562.1"/>
    <property type="molecule type" value="Genomic_DNA"/>
</dbReference>